<dbReference type="Pfam" id="PF14223">
    <property type="entry name" value="Retrotran_gag_2"/>
    <property type="match status" value="1"/>
</dbReference>
<reference evidence="1" key="1">
    <citation type="submission" date="2021-11" db="EMBL/GenBank/DDBJ databases">
        <authorList>
            <person name="Schell T."/>
        </authorList>
    </citation>
    <scope>NUCLEOTIDE SEQUENCE</scope>
    <source>
        <strain evidence="1">M5</strain>
    </source>
</reference>
<keyword evidence="2" id="KW-1185">Reference proteome</keyword>
<evidence type="ECO:0000313" key="2">
    <source>
        <dbReference type="Proteomes" id="UP000789390"/>
    </source>
</evidence>
<dbReference type="OrthoDB" id="6371771at2759"/>
<accession>A0A8J2RQ57</accession>
<dbReference type="Proteomes" id="UP000789390">
    <property type="component" value="Unassembled WGS sequence"/>
</dbReference>
<evidence type="ECO:0000313" key="1">
    <source>
        <dbReference type="EMBL" id="CAH0107482.1"/>
    </source>
</evidence>
<dbReference type="EMBL" id="CAKKLH010000276">
    <property type="protein sequence ID" value="CAH0107482.1"/>
    <property type="molecule type" value="Genomic_DNA"/>
</dbReference>
<comment type="caution">
    <text evidence="1">The sequence shown here is derived from an EMBL/GenBank/DDBJ whole genome shotgun (WGS) entry which is preliminary data.</text>
</comment>
<gene>
    <name evidence="1" type="ORF">DGAL_LOCUS10783</name>
</gene>
<organism evidence="1 2">
    <name type="scientific">Daphnia galeata</name>
    <dbReference type="NCBI Taxonomy" id="27404"/>
    <lineage>
        <taxon>Eukaryota</taxon>
        <taxon>Metazoa</taxon>
        <taxon>Ecdysozoa</taxon>
        <taxon>Arthropoda</taxon>
        <taxon>Crustacea</taxon>
        <taxon>Branchiopoda</taxon>
        <taxon>Diplostraca</taxon>
        <taxon>Cladocera</taxon>
        <taxon>Anomopoda</taxon>
        <taxon>Daphniidae</taxon>
        <taxon>Daphnia</taxon>
    </lineage>
</organism>
<dbReference type="AlphaFoldDB" id="A0A8J2RQ57"/>
<name>A0A8J2RQ57_9CRUS</name>
<sequence>MSNESITERREFARFNGINFPQFRYAIMLKLKVLRLENIVLGTEPRPHQVLGPTVQGVAPVTNQAEIETWVTKDLQAKQLIYYNIEPTYQSSIEGSVTAQEMWKRLLVEFSDVAASNVRSLLGKFHSYRRNPDHKVTTHVNVFRQMAE</sequence>
<protein>
    <submittedName>
        <fullName evidence="1">Uncharacterized protein</fullName>
    </submittedName>
</protein>
<proteinExistence type="predicted"/>